<feature type="region of interest" description="Disordered" evidence="1">
    <location>
        <begin position="108"/>
        <end position="131"/>
    </location>
</feature>
<gene>
    <name evidence="4" type="ORF">HMPREF0872_08165</name>
</gene>
<keyword evidence="2" id="KW-0472">Membrane</keyword>
<organism evidence="4 5">
    <name type="scientific">Veillonella montpellierensis DNF00314</name>
    <dbReference type="NCBI Taxonomy" id="1401067"/>
    <lineage>
        <taxon>Bacteria</taxon>
        <taxon>Bacillati</taxon>
        <taxon>Bacillota</taxon>
        <taxon>Negativicutes</taxon>
        <taxon>Veillonellales</taxon>
        <taxon>Veillonellaceae</taxon>
        <taxon>Veillonella</taxon>
    </lineage>
</organism>
<dbReference type="PANTHER" id="PTHR21666">
    <property type="entry name" value="PEPTIDASE-RELATED"/>
    <property type="match status" value="1"/>
</dbReference>
<keyword evidence="2" id="KW-0812">Transmembrane</keyword>
<reference evidence="4 5" key="1">
    <citation type="submission" date="2014-07" db="EMBL/GenBank/DDBJ databases">
        <authorList>
            <person name="McCorrison J."/>
            <person name="Sanka R."/>
            <person name="Torralba M."/>
            <person name="Gillis M."/>
            <person name="Haft D.H."/>
            <person name="Methe B."/>
            <person name="Sutton G."/>
            <person name="Nelson K.E."/>
        </authorList>
    </citation>
    <scope>NUCLEOTIDE SEQUENCE [LARGE SCALE GENOMIC DNA]</scope>
    <source>
        <strain evidence="4 5">DNF00314</strain>
    </source>
</reference>
<comment type="caution">
    <text evidence="4">The sequence shown here is derived from an EMBL/GenBank/DDBJ whole genome shotgun (WGS) entry which is preliminary data.</text>
</comment>
<dbReference type="GO" id="GO:0004222">
    <property type="term" value="F:metalloendopeptidase activity"/>
    <property type="evidence" value="ECO:0007669"/>
    <property type="project" value="TreeGrafter"/>
</dbReference>
<dbReference type="InterPro" id="IPR016047">
    <property type="entry name" value="M23ase_b-sheet_dom"/>
</dbReference>
<dbReference type="Pfam" id="PF01551">
    <property type="entry name" value="Peptidase_M23"/>
    <property type="match status" value="1"/>
</dbReference>
<dbReference type="AlphaFoldDB" id="A0A096AH47"/>
<dbReference type="eggNOG" id="COG0739">
    <property type="taxonomic scope" value="Bacteria"/>
</dbReference>
<name>A0A096AH47_9FIRM</name>
<dbReference type="CDD" id="cd12797">
    <property type="entry name" value="M23_peptidase"/>
    <property type="match status" value="1"/>
</dbReference>
<evidence type="ECO:0000256" key="1">
    <source>
        <dbReference type="SAM" id="MobiDB-lite"/>
    </source>
</evidence>
<dbReference type="Proteomes" id="UP000029628">
    <property type="component" value="Unassembled WGS sequence"/>
</dbReference>
<dbReference type="Gene3D" id="2.70.70.10">
    <property type="entry name" value="Glucose Permease (Domain IIA)"/>
    <property type="match status" value="1"/>
</dbReference>
<accession>A0A096AH47</accession>
<evidence type="ECO:0000259" key="3">
    <source>
        <dbReference type="Pfam" id="PF01551"/>
    </source>
</evidence>
<dbReference type="FunFam" id="2.70.70.10:FF:000006">
    <property type="entry name" value="M23 family peptidase"/>
    <property type="match status" value="1"/>
</dbReference>
<evidence type="ECO:0000313" key="4">
    <source>
        <dbReference type="EMBL" id="KGF46463.1"/>
    </source>
</evidence>
<feature type="domain" description="M23ase beta-sheet core" evidence="3">
    <location>
        <begin position="223"/>
        <end position="318"/>
    </location>
</feature>
<evidence type="ECO:0000256" key="2">
    <source>
        <dbReference type="SAM" id="Phobius"/>
    </source>
</evidence>
<sequence>MWKRLYKLCRPSNWLYTTVRQEDGSYHITISKQQSKIIILIVCMMIILSMAACIWGIVRETEVWQLREKNQMQGDQLKLLDQKIQMLDKKMNVLDSLDQEIRQMIKGSESGHVPQGGPDHDQVPLSTSDETAADGAQSSITAMSIKLSKLDRQAQKRLVSFYMLRSILKDSASDSIKNLKNLNIATNGSSTSNSAMPSIWPSKGVITSFFGNRVDPVYGGSGFHEGVDIADDYNSPIVATADGVVTIASSTDGGYGNLVEINHGNGFVTRYGHNSMLLVSPGTKVTQGQVIALMGSTGKSTGPHVHYEVRINGSPVDPMLFLPIGNH</sequence>
<evidence type="ECO:0000313" key="5">
    <source>
        <dbReference type="Proteomes" id="UP000029628"/>
    </source>
</evidence>
<proteinExistence type="predicted"/>
<keyword evidence="5" id="KW-1185">Reference proteome</keyword>
<dbReference type="SUPFAM" id="SSF51261">
    <property type="entry name" value="Duplicated hybrid motif"/>
    <property type="match status" value="1"/>
</dbReference>
<dbReference type="PANTHER" id="PTHR21666:SF286">
    <property type="entry name" value="LIPOPROTEIN NLPD"/>
    <property type="match status" value="1"/>
</dbReference>
<dbReference type="EMBL" id="JRNT01000039">
    <property type="protein sequence ID" value="KGF46463.1"/>
    <property type="molecule type" value="Genomic_DNA"/>
</dbReference>
<keyword evidence="2" id="KW-1133">Transmembrane helix</keyword>
<dbReference type="InterPro" id="IPR011055">
    <property type="entry name" value="Dup_hybrid_motif"/>
</dbReference>
<dbReference type="InterPro" id="IPR050570">
    <property type="entry name" value="Cell_wall_metabolism_enzyme"/>
</dbReference>
<feature type="transmembrane region" description="Helical" evidence="2">
    <location>
        <begin position="37"/>
        <end position="58"/>
    </location>
</feature>
<protein>
    <submittedName>
        <fullName evidence="4">Peptidase M23</fullName>
    </submittedName>
</protein>